<dbReference type="AlphaFoldDB" id="A0A1G6XME9"/>
<dbReference type="EC" id="4.2.3.1" evidence="4"/>
<dbReference type="Pfam" id="PF00291">
    <property type="entry name" value="PALP"/>
    <property type="match status" value="1"/>
</dbReference>
<dbReference type="InterPro" id="IPR001926">
    <property type="entry name" value="TrpB-like_PALP"/>
</dbReference>
<dbReference type="SUPFAM" id="SSF53686">
    <property type="entry name" value="Tryptophan synthase beta subunit-like PLP-dependent enzymes"/>
    <property type="match status" value="1"/>
</dbReference>
<comment type="similarity">
    <text evidence="2">Belongs to the threonine synthase family.</text>
</comment>
<dbReference type="NCBIfam" id="TIGR00260">
    <property type="entry name" value="thrC"/>
    <property type="match status" value="1"/>
</dbReference>
<reference evidence="8 9" key="1">
    <citation type="submission" date="2016-10" db="EMBL/GenBank/DDBJ databases">
        <authorList>
            <person name="de Groot N.N."/>
        </authorList>
    </citation>
    <scope>NUCLEOTIDE SEQUENCE [LARGE SCALE GENOMIC DNA]</scope>
    <source>
        <strain evidence="8 9">DSM 20475</strain>
    </source>
</reference>
<comment type="cofactor">
    <cofactor evidence="1 5">
        <name>pyridoxal 5'-phosphate</name>
        <dbReference type="ChEBI" id="CHEBI:597326"/>
    </cofactor>
</comment>
<dbReference type="InterPro" id="IPR029144">
    <property type="entry name" value="Thr_synth_N"/>
</dbReference>
<dbReference type="STRING" id="2741.SAMN04489866_10728"/>
<dbReference type="PANTHER" id="PTHR43515:SF1">
    <property type="entry name" value="THREONINE SYNTHASE-LIKE 1"/>
    <property type="match status" value="1"/>
</dbReference>
<dbReference type="PANTHER" id="PTHR43515">
    <property type="entry name" value="THREONINE SYNTHASE-LIKE 1"/>
    <property type="match status" value="1"/>
</dbReference>
<dbReference type="Gene3D" id="3.40.50.1100">
    <property type="match status" value="2"/>
</dbReference>
<evidence type="ECO:0000259" key="6">
    <source>
        <dbReference type="Pfam" id="PF00291"/>
    </source>
</evidence>
<dbReference type="InterPro" id="IPR004450">
    <property type="entry name" value="Thr_synthase-like"/>
</dbReference>
<feature type="domain" description="Tryptophan synthase beta chain-like PALP" evidence="6">
    <location>
        <begin position="89"/>
        <end position="407"/>
    </location>
</feature>
<dbReference type="RefSeq" id="WP_091791927.1">
    <property type="nucleotide sequence ID" value="NZ_FNAF01000007.1"/>
</dbReference>
<evidence type="ECO:0000256" key="2">
    <source>
        <dbReference type="ARBA" id="ARBA00005517"/>
    </source>
</evidence>
<dbReference type="InterPro" id="IPR037158">
    <property type="entry name" value="Thr_synth_N_sf"/>
</dbReference>
<evidence type="ECO:0000259" key="7">
    <source>
        <dbReference type="Pfam" id="PF14821"/>
    </source>
</evidence>
<organism evidence="8 9">
    <name type="scientific">Peptococcus niger</name>
    <dbReference type="NCBI Taxonomy" id="2741"/>
    <lineage>
        <taxon>Bacteria</taxon>
        <taxon>Bacillati</taxon>
        <taxon>Bacillota</taxon>
        <taxon>Clostridia</taxon>
        <taxon>Eubacteriales</taxon>
        <taxon>Peptococcaceae</taxon>
        <taxon>Peptococcus</taxon>
    </lineage>
</organism>
<dbReference type="Pfam" id="PF14821">
    <property type="entry name" value="Thr_synth_N"/>
    <property type="match status" value="1"/>
</dbReference>
<dbReference type="GO" id="GO:0004795">
    <property type="term" value="F:threonine synthase activity"/>
    <property type="evidence" value="ECO:0007669"/>
    <property type="project" value="UniProtKB-UniRule"/>
</dbReference>
<evidence type="ECO:0000256" key="4">
    <source>
        <dbReference type="NCBIfam" id="TIGR00260"/>
    </source>
</evidence>
<keyword evidence="3 5" id="KW-0663">Pyridoxal phosphate</keyword>
<name>A0A1G6XME9_PEPNI</name>
<dbReference type="Proteomes" id="UP000198995">
    <property type="component" value="Unassembled WGS sequence"/>
</dbReference>
<proteinExistence type="inferred from homology"/>
<feature type="modified residue" description="N6-(pyridoxal phosphate)lysine" evidence="5">
    <location>
        <position position="112"/>
    </location>
</feature>
<dbReference type="OrthoDB" id="9763107at2"/>
<dbReference type="EMBL" id="FNAF01000007">
    <property type="protein sequence ID" value="SDD79340.1"/>
    <property type="molecule type" value="Genomic_DNA"/>
</dbReference>
<dbReference type="GO" id="GO:0005737">
    <property type="term" value="C:cytoplasm"/>
    <property type="evidence" value="ECO:0007669"/>
    <property type="project" value="TreeGrafter"/>
</dbReference>
<evidence type="ECO:0000256" key="1">
    <source>
        <dbReference type="ARBA" id="ARBA00001933"/>
    </source>
</evidence>
<accession>A0A1G6XME9</accession>
<keyword evidence="9" id="KW-1185">Reference proteome</keyword>
<feature type="domain" description="Threonine synthase N-terminal" evidence="7">
    <location>
        <begin position="2"/>
        <end position="78"/>
    </location>
</feature>
<protein>
    <recommendedName>
        <fullName evidence="4">Threonine synthase</fullName>
        <ecNumber evidence="4">4.2.3.1</ecNumber>
    </recommendedName>
</protein>
<sequence>MFVSTRDNSKAVHASEAIMRGMVPEGGLYLPDQFPKLDLEAFRVHVEDSYQELAKWILGMLLDDFTEEEVASCVTAAYNEENFEQPSITPLVKLTEDRYILELWHGPTAAFKDLALQIMPHLLVTSLRKNHCQKKVVILVATSGDTGKAALEGFKNVPGTEVVVFYPHEGVSPMQELQMVTTDGNNTHVVAVKGNFDDCQTAVKELFADQDMIGQLDQIGYQFSSANSINWGRLSPQVVYYVAAYLNLVRRGQIKLGDYVDFSVPTGNFGNILAAYIAKEMGLPIGRLICASNENNVLTDFFRTGRYDANRPFYRTISPSMDILISSNLERYLYLKSGRKGTQIAKWMDELKESGQFTVDEDLKAAMAEDIAAADADENAAKDVIAKVFADSRYLLDPHTAVGVSAAGLSNRLVVVDATANPFKFVQAVSEALYPEQDTSHIDVLSLMEDLAEKTNTPIHRALGKLAQSGERPHPVIGIGEIRETVVSLLTEAASEEK</sequence>
<gene>
    <name evidence="8" type="ORF">SAMN04489866_10728</name>
</gene>
<evidence type="ECO:0000313" key="8">
    <source>
        <dbReference type="EMBL" id="SDD79340.1"/>
    </source>
</evidence>
<evidence type="ECO:0000256" key="3">
    <source>
        <dbReference type="ARBA" id="ARBA00022898"/>
    </source>
</evidence>
<dbReference type="Gene3D" id="3.90.1380.10">
    <property type="entry name" value="Threonine synthase, N-terminal domain"/>
    <property type="match status" value="1"/>
</dbReference>
<dbReference type="CDD" id="cd01560">
    <property type="entry name" value="Thr-synth_2"/>
    <property type="match status" value="1"/>
</dbReference>
<evidence type="ECO:0000313" key="9">
    <source>
        <dbReference type="Proteomes" id="UP000198995"/>
    </source>
</evidence>
<dbReference type="InterPro" id="IPR036052">
    <property type="entry name" value="TrpB-like_PALP_sf"/>
</dbReference>
<dbReference type="GO" id="GO:0009088">
    <property type="term" value="P:threonine biosynthetic process"/>
    <property type="evidence" value="ECO:0007669"/>
    <property type="project" value="UniProtKB-UniRule"/>
</dbReference>
<evidence type="ECO:0000256" key="5">
    <source>
        <dbReference type="PIRSR" id="PIRSR604450-51"/>
    </source>
</evidence>